<accession>A0ABX1Z531</accession>
<gene>
    <name evidence="1" type="ORF">GC102_22415</name>
</gene>
<comment type="caution">
    <text evidence="1">The sequence shown here is derived from an EMBL/GenBank/DDBJ whole genome shotgun (WGS) entry which is preliminary data.</text>
</comment>
<sequence length="143" mass="16808">MLSNIKELFGDLDFFSKQVAVADLSTIMFEQYNFSTGYMSIDTIFIKCDQFLNLKEAFAAIFCKELHDMHEWDIRTQPSPDDLQWIKALKEIWIPENYLKFEGIQLEFVDVKNFIKKVEYDLESLNVTKTAANNLFMKITENP</sequence>
<evidence type="ECO:0000313" key="1">
    <source>
        <dbReference type="EMBL" id="NOU88487.1"/>
    </source>
</evidence>
<name>A0ABX1Z531_9BACL</name>
<evidence type="ECO:0000313" key="2">
    <source>
        <dbReference type="Proteomes" id="UP000658690"/>
    </source>
</evidence>
<reference evidence="1 2" key="1">
    <citation type="submission" date="2019-10" db="EMBL/GenBank/DDBJ databases">
        <title>Description of Paenibacillus choica sp. nov.</title>
        <authorList>
            <person name="Carlier A."/>
            <person name="Qi S."/>
        </authorList>
    </citation>
    <scope>NUCLEOTIDE SEQUENCE [LARGE SCALE GENOMIC DNA]</scope>
    <source>
        <strain evidence="1 2">LMG 31460</strain>
    </source>
</reference>
<keyword evidence="2" id="KW-1185">Reference proteome</keyword>
<protein>
    <submittedName>
        <fullName evidence="1">Uncharacterized protein</fullName>
    </submittedName>
</protein>
<organism evidence="1 2">
    <name type="scientific">Paenibacillus germinis</name>
    <dbReference type="NCBI Taxonomy" id="2654979"/>
    <lineage>
        <taxon>Bacteria</taxon>
        <taxon>Bacillati</taxon>
        <taxon>Bacillota</taxon>
        <taxon>Bacilli</taxon>
        <taxon>Bacillales</taxon>
        <taxon>Paenibacillaceae</taxon>
        <taxon>Paenibacillus</taxon>
    </lineage>
</organism>
<dbReference type="EMBL" id="WHOC01000120">
    <property type="protein sequence ID" value="NOU88487.1"/>
    <property type="molecule type" value="Genomic_DNA"/>
</dbReference>
<dbReference type="Proteomes" id="UP000658690">
    <property type="component" value="Unassembled WGS sequence"/>
</dbReference>
<proteinExistence type="predicted"/>
<dbReference type="RefSeq" id="WP_171691501.1">
    <property type="nucleotide sequence ID" value="NZ_WHOC01000120.1"/>
</dbReference>
<feature type="non-terminal residue" evidence="1">
    <location>
        <position position="143"/>
    </location>
</feature>